<accession>A0ABD2XBD5</accession>
<protein>
    <recommendedName>
        <fullName evidence="4">DUF4371 domain-containing protein</fullName>
    </recommendedName>
</protein>
<evidence type="ECO:0000313" key="3">
    <source>
        <dbReference type="Proteomes" id="UP001627154"/>
    </source>
</evidence>
<gene>
    <name evidence="2" type="ORF">TKK_004503</name>
</gene>
<dbReference type="AlphaFoldDB" id="A0ABD2XBD5"/>
<dbReference type="SUPFAM" id="SSF53098">
    <property type="entry name" value="Ribonuclease H-like"/>
    <property type="match status" value="1"/>
</dbReference>
<dbReference type="PANTHER" id="PTHR37162">
    <property type="entry name" value="HAT FAMILY DIMERISATION DOMAINCONTAINING PROTEIN-RELATED"/>
    <property type="match status" value="1"/>
</dbReference>
<proteinExistence type="predicted"/>
<dbReference type="PANTHER" id="PTHR37162:SF1">
    <property type="entry name" value="BED-TYPE DOMAIN-CONTAINING PROTEIN"/>
    <property type="match status" value="1"/>
</dbReference>
<feature type="coiled-coil region" evidence="1">
    <location>
        <begin position="62"/>
        <end position="99"/>
    </location>
</feature>
<dbReference type="Proteomes" id="UP001627154">
    <property type="component" value="Unassembled WGS sequence"/>
</dbReference>
<evidence type="ECO:0000256" key="1">
    <source>
        <dbReference type="SAM" id="Coils"/>
    </source>
</evidence>
<dbReference type="EMBL" id="JBJJXI010000034">
    <property type="protein sequence ID" value="KAL3402557.1"/>
    <property type="molecule type" value="Genomic_DNA"/>
</dbReference>
<sequence length="477" mass="56104">MDSNFLEPYSNTDLNEQNYNHKTTFESIVKRYEELKNIFTPVNETGTRVRCYYCHDEDTSIYSRLMNEHKNSRMHLENLKKKNKNYSETEKKVALLQLQLVLVNVERNASFLYTDYLVPMLKETVTDSEIIKNLQLCRWRTKAIVCGVLAPQWKLRLLEILKCNKFSIIVDESTDVTVEKSMCIIVRFYDPSLKKIVEVIWDLIKIYEHENSSCDAVQTTERILKSFEGIPLTNMVAYCSDTCHVMMGPNNSVAQKLKETIPGIIIVKCSCHIENLCTRRAISHIPLKYKNLVTDISNYINSSSSRRLNQWFFEQEKLDLQATHILKPSFTRWLSFCDCLRSMLRKWIALLNYFKKEAKVDKGAEEIYEVYFVLSKFSKTNEDLQSVSTFFYEDRDAMSNLFCEIASLYINQTYILNNKVEDINPNDKEHWKDMYGINVGIECLCLLNKSNTKINDDQRKEFFKSCQQFCQKQRVLR</sequence>
<keyword evidence="3" id="KW-1185">Reference proteome</keyword>
<name>A0ABD2XBD5_9HYME</name>
<dbReference type="InterPro" id="IPR012337">
    <property type="entry name" value="RNaseH-like_sf"/>
</dbReference>
<evidence type="ECO:0000313" key="2">
    <source>
        <dbReference type="EMBL" id="KAL3402557.1"/>
    </source>
</evidence>
<organism evidence="2 3">
    <name type="scientific">Trichogramma kaykai</name>
    <dbReference type="NCBI Taxonomy" id="54128"/>
    <lineage>
        <taxon>Eukaryota</taxon>
        <taxon>Metazoa</taxon>
        <taxon>Ecdysozoa</taxon>
        <taxon>Arthropoda</taxon>
        <taxon>Hexapoda</taxon>
        <taxon>Insecta</taxon>
        <taxon>Pterygota</taxon>
        <taxon>Neoptera</taxon>
        <taxon>Endopterygota</taxon>
        <taxon>Hymenoptera</taxon>
        <taxon>Apocrita</taxon>
        <taxon>Proctotrupomorpha</taxon>
        <taxon>Chalcidoidea</taxon>
        <taxon>Trichogrammatidae</taxon>
        <taxon>Trichogramma</taxon>
    </lineage>
</organism>
<keyword evidence="1" id="KW-0175">Coiled coil</keyword>
<evidence type="ECO:0008006" key="4">
    <source>
        <dbReference type="Google" id="ProtNLM"/>
    </source>
</evidence>
<comment type="caution">
    <text evidence="2">The sequence shown here is derived from an EMBL/GenBank/DDBJ whole genome shotgun (WGS) entry which is preliminary data.</text>
</comment>
<reference evidence="2 3" key="1">
    <citation type="journal article" date="2024" name="bioRxiv">
        <title>A reference genome for Trichogramma kaykai: A tiny desert-dwelling parasitoid wasp with competing sex-ratio distorters.</title>
        <authorList>
            <person name="Culotta J."/>
            <person name="Lindsey A.R."/>
        </authorList>
    </citation>
    <scope>NUCLEOTIDE SEQUENCE [LARGE SCALE GENOMIC DNA]</scope>
    <source>
        <strain evidence="2 3">KSX58</strain>
    </source>
</reference>